<feature type="modified residue" description="4-aspartylphosphate" evidence="2">
    <location>
        <position position="89"/>
    </location>
</feature>
<dbReference type="Pfam" id="PF00072">
    <property type="entry name" value="Response_reg"/>
    <property type="match status" value="1"/>
</dbReference>
<dbReference type="SMART" id="SM00448">
    <property type="entry name" value="REC"/>
    <property type="match status" value="1"/>
</dbReference>
<organism evidence="5 6">
    <name type="scientific">Pendulispora albinea</name>
    <dbReference type="NCBI Taxonomy" id="2741071"/>
    <lineage>
        <taxon>Bacteria</taxon>
        <taxon>Pseudomonadati</taxon>
        <taxon>Myxococcota</taxon>
        <taxon>Myxococcia</taxon>
        <taxon>Myxococcales</taxon>
        <taxon>Sorangiineae</taxon>
        <taxon>Pendulisporaceae</taxon>
        <taxon>Pendulispora</taxon>
    </lineage>
</organism>
<dbReference type="InterPro" id="IPR050595">
    <property type="entry name" value="Bact_response_regulator"/>
</dbReference>
<dbReference type="EMBL" id="CP089984">
    <property type="protein sequence ID" value="WXB11976.1"/>
    <property type="molecule type" value="Genomic_DNA"/>
</dbReference>
<proteinExistence type="predicted"/>
<evidence type="ECO:0000256" key="1">
    <source>
        <dbReference type="ARBA" id="ARBA00022553"/>
    </source>
</evidence>
<dbReference type="Proteomes" id="UP001370348">
    <property type="component" value="Chromosome"/>
</dbReference>
<dbReference type="InterPro" id="IPR001789">
    <property type="entry name" value="Sig_transdc_resp-reg_receiver"/>
</dbReference>
<protein>
    <submittedName>
        <fullName evidence="5">Response regulator</fullName>
    </submittedName>
</protein>
<evidence type="ECO:0000313" key="5">
    <source>
        <dbReference type="EMBL" id="WXB11976.1"/>
    </source>
</evidence>
<dbReference type="PROSITE" id="PS50110">
    <property type="entry name" value="RESPONSE_REGULATORY"/>
    <property type="match status" value="1"/>
</dbReference>
<evidence type="ECO:0000259" key="4">
    <source>
        <dbReference type="PROSITE" id="PS50110"/>
    </source>
</evidence>
<evidence type="ECO:0000256" key="3">
    <source>
        <dbReference type="SAM" id="MobiDB-lite"/>
    </source>
</evidence>
<feature type="region of interest" description="Disordered" evidence="3">
    <location>
        <begin position="1"/>
        <end position="36"/>
    </location>
</feature>
<keyword evidence="1 2" id="KW-0597">Phosphoprotein</keyword>
<gene>
    <name evidence="5" type="ORF">LZC94_29485</name>
</gene>
<accession>A0ABZ2LM26</accession>
<evidence type="ECO:0000313" key="6">
    <source>
        <dbReference type="Proteomes" id="UP001370348"/>
    </source>
</evidence>
<evidence type="ECO:0000256" key="2">
    <source>
        <dbReference type="PROSITE-ProRule" id="PRU00169"/>
    </source>
</evidence>
<dbReference type="Gene3D" id="3.40.50.2300">
    <property type="match status" value="1"/>
</dbReference>
<dbReference type="CDD" id="cd17546">
    <property type="entry name" value="REC_hyHK_CKI1_RcsC-like"/>
    <property type="match status" value="1"/>
</dbReference>
<dbReference type="SUPFAM" id="SSF52172">
    <property type="entry name" value="CheY-like"/>
    <property type="match status" value="1"/>
</dbReference>
<name>A0ABZ2LM26_9BACT</name>
<dbReference type="RefSeq" id="WP_394821593.1">
    <property type="nucleotide sequence ID" value="NZ_CP089984.1"/>
</dbReference>
<dbReference type="PANTHER" id="PTHR44591:SF3">
    <property type="entry name" value="RESPONSE REGULATORY DOMAIN-CONTAINING PROTEIN"/>
    <property type="match status" value="1"/>
</dbReference>
<feature type="domain" description="Response regulatory" evidence="4">
    <location>
        <begin position="40"/>
        <end position="157"/>
    </location>
</feature>
<reference evidence="5 6" key="1">
    <citation type="submission" date="2021-12" db="EMBL/GenBank/DDBJ databases">
        <title>Discovery of the Pendulisporaceae a myxobacterial family with distinct sporulation behavior and unique specialized metabolism.</title>
        <authorList>
            <person name="Garcia R."/>
            <person name="Popoff A."/>
            <person name="Bader C.D."/>
            <person name="Loehr J."/>
            <person name="Walesch S."/>
            <person name="Walt C."/>
            <person name="Boldt J."/>
            <person name="Bunk B."/>
            <person name="Haeckl F.J.F.P.J."/>
            <person name="Gunesch A.P."/>
            <person name="Birkelbach J."/>
            <person name="Nuebel U."/>
            <person name="Pietschmann T."/>
            <person name="Bach T."/>
            <person name="Mueller R."/>
        </authorList>
    </citation>
    <scope>NUCLEOTIDE SEQUENCE [LARGE SCALE GENOMIC DNA]</scope>
    <source>
        <strain evidence="5 6">MSr11954</strain>
    </source>
</reference>
<sequence length="177" mass="19298">MALASDPKVPPTCCSPEPRIGPKKGSVPPKGNTAPSTPLKILVVDDHGSFREMLREIIVGLGHECRIARDGLEAWEMLQAERADVVLSDWQMPRMNGADLCSRIRSADGEFNYTYFVLLTGLADKAHFLRAMEAGADGCYTKCIDPDEIQAHLVSAGRIVALHRRASAGRQPISRSS</sequence>
<keyword evidence="6" id="KW-1185">Reference proteome</keyword>
<dbReference type="InterPro" id="IPR011006">
    <property type="entry name" value="CheY-like_superfamily"/>
</dbReference>
<dbReference type="PANTHER" id="PTHR44591">
    <property type="entry name" value="STRESS RESPONSE REGULATOR PROTEIN 1"/>
    <property type="match status" value="1"/>
</dbReference>